<dbReference type="Pfam" id="PF14501">
    <property type="entry name" value="HATPase_c_5"/>
    <property type="match status" value="1"/>
</dbReference>
<feature type="transmembrane region" description="Helical" evidence="2">
    <location>
        <begin position="133"/>
        <end position="154"/>
    </location>
</feature>
<dbReference type="STRING" id="214095.RU97_GL000207"/>
<keyword evidence="2" id="KW-0812">Transmembrane</keyword>
<dbReference type="AlphaFoldDB" id="A0A1L8RJU0"/>
<feature type="coiled-coil region" evidence="1">
    <location>
        <begin position="192"/>
        <end position="229"/>
    </location>
</feature>
<feature type="transmembrane region" description="Helical" evidence="2">
    <location>
        <begin position="166"/>
        <end position="184"/>
    </location>
</feature>
<organism evidence="4 5">
    <name type="scientific">Enterococcus canis</name>
    <dbReference type="NCBI Taxonomy" id="214095"/>
    <lineage>
        <taxon>Bacteria</taxon>
        <taxon>Bacillati</taxon>
        <taxon>Bacillota</taxon>
        <taxon>Bacilli</taxon>
        <taxon>Lactobacillales</taxon>
        <taxon>Enterococcaceae</taxon>
        <taxon>Enterococcus</taxon>
    </lineage>
</organism>
<dbReference type="EMBL" id="JXKH01000001">
    <property type="protein sequence ID" value="OJG19974.1"/>
    <property type="molecule type" value="Genomic_DNA"/>
</dbReference>
<keyword evidence="2" id="KW-0472">Membrane</keyword>
<evidence type="ECO:0000256" key="2">
    <source>
        <dbReference type="SAM" id="Phobius"/>
    </source>
</evidence>
<feature type="transmembrane region" description="Helical" evidence="2">
    <location>
        <begin position="31"/>
        <end position="49"/>
    </location>
</feature>
<feature type="transmembrane region" description="Helical" evidence="2">
    <location>
        <begin position="90"/>
        <end position="112"/>
    </location>
</feature>
<evidence type="ECO:0000313" key="5">
    <source>
        <dbReference type="Proteomes" id="UP000181884"/>
    </source>
</evidence>
<protein>
    <recommendedName>
        <fullName evidence="3">Sensor histidine kinase NatK-like C-terminal domain-containing protein</fullName>
    </recommendedName>
</protein>
<comment type="caution">
    <text evidence="4">The sequence shown here is derived from an EMBL/GenBank/DDBJ whole genome shotgun (WGS) entry which is preliminary data.</text>
</comment>
<evidence type="ECO:0000313" key="4">
    <source>
        <dbReference type="EMBL" id="OJG19974.1"/>
    </source>
</evidence>
<sequence>MYWLIQHFFIAILPNGFYSILTKIWRLQPPFLIDTFFLIGLGSLFLYKIHSSILQSIFWISILVLTYTIANALTNLFFEFLHTQLIGGTHPVLFSSVTHRLVELFLLGAFAWMIKKWFRPIFTSSLRSASSQLALIGITVLSYLLLVFFVRDIFYSSLYSFTNLSIVISVVILIDVLVLVLYSVQESFYLNLRQTELEARALKAQVREIDRSKEEYEKLRQLKHDLRNEHLAIVSMLETQHVDDALSYLKQKYTQMEDLETFYTSNQTLNFFLNEKAKEAKVKKLLFTPTILLPETLKIPSKILAVVIGNVLDNAFSAVQRLPDHGEVHLQMKLFQNDLLIEVSNPYDPKELNSRKHRQTEGIGIKNVQMITSEYGGIYKTWQQENFYYTTLLFFDVSIND</sequence>
<dbReference type="Gene3D" id="3.30.565.10">
    <property type="entry name" value="Histidine kinase-like ATPase, C-terminal domain"/>
    <property type="match status" value="1"/>
</dbReference>
<feature type="transmembrane region" description="Helical" evidence="2">
    <location>
        <begin position="7"/>
        <end position="25"/>
    </location>
</feature>
<reference evidence="4 5" key="1">
    <citation type="submission" date="2014-12" db="EMBL/GenBank/DDBJ databases">
        <title>Draft genome sequences of 29 type strains of Enterococci.</title>
        <authorList>
            <person name="Zhong Z."/>
            <person name="Sun Z."/>
            <person name="Liu W."/>
            <person name="Zhang W."/>
            <person name="Zhang H."/>
        </authorList>
    </citation>
    <scope>NUCLEOTIDE SEQUENCE [LARGE SCALE GENOMIC DNA]</scope>
    <source>
        <strain evidence="4 5">DSM 17029</strain>
    </source>
</reference>
<keyword evidence="5" id="KW-1185">Reference proteome</keyword>
<keyword evidence="2" id="KW-1133">Transmembrane helix</keyword>
<name>A0A1L8RJU0_9ENTE</name>
<feature type="transmembrane region" description="Helical" evidence="2">
    <location>
        <begin position="56"/>
        <end position="78"/>
    </location>
</feature>
<dbReference type="Proteomes" id="UP000181884">
    <property type="component" value="Unassembled WGS sequence"/>
</dbReference>
<dbReference type="InterPro" id="IPR032834">
    <property type="entry name" value="NatK-like_C"/>
</dbReference>
<dbReference type="SUPFAM" id="SSF55874">
    <property type="entry name" value="ATPase domain of HSP90 chaperone/DNA topoisomerase II/histidine kinase"/>
    <property type="match status" value="1"/>
</dbReference>
<dbReference type="InterPro" id="IPR036890">
    <property type="entry name" value="HATPase_C_sf"/>
</dbReference>
<accession>A0A1L8RJU0</accession>
<gene>
    <name evidence="4" type="ORF">RU97_GL000207</name>
</gene>
<evidence type="ECO:0000259" key="3">
    <source>
        <dbReference type="Pfam" id="PF14501"/>
    </source>
</evidence>
<proteinExistence type="predicted"/>
<feature type="domain" description="Sensor histidine kinase NatK-like C-terminal" evidence="3">
    <location>
        <begin position="304"/>
        <end position="392"/>
    </location>
</feature>
<evidence type="ECO:0000256" key="1">
    <source>
        <dbReference type="SAM" id="Coils"/>
    </source>
</evidence>
<keyword evidence="1" id="KW-0175">Coiled coil</keyword>